<evidence type="ECO:0000313" key="2">
    <source>
        <dbReference type="Proteomes" id="UP000436047"/>
    </source>
</evidence>
<accession>A0A6N7W8T0</accession>
<gene>
    <name evidence="1" type="ORF">FYJ45_26530</name>
</gene>
<keyword evidence="2" id="KW-1185">Reference proteome</keyword>
<reference evidence="1 2" key="1">
    <citation type="submission" date="2019-08" db="EMBL/GenBank/DDBJ databases">
        <title>In-depth cultivation of the pig gut microbiome towards novel bacterial diversity and tailored functional studies.</title>
        <authorList>
            <person name="Wylensek D."/>
            <person name="Hitch T.C.A."/>
            <person name="Clavel T."/>
        </authorList>
    </citation>
    <scope>NUCLEOTIDE SEQUENCE [LARGE SCALE GENOMIC DNA]</scope>
    <source>
        <strain evidence="1 2">WCA-389-WT-23B</strain>
    </source>
</reference>
<comment type="caution">
    <text evidence="1">The sequence shown here is derived from an EMBL/GenBank/DDBJ whole genome shotgun (WGS) entry which is preliminary data.</text>
</comment>
<protein>
    <submittedName>
        <fullName evidence="1">Uncharacterized protein</fullName>
    </submittedName>
</protein>
<evidence type="ECO:0000313" key="1">
    <source>
        <dbReference type="EMBL" id="MSS91649.1"/>
    </source>
</evidence>
<dbReference type="EMBL" id="VUMI01000073">
    <property type="protein sequence ID" value="MSS91649.1"/>
    <property type="molecule type" value="Genomic_DNA"/>
</dbReference>
<organism evidence="1 2">
    <name type="scientific">Eisenbergiella porci</name>
    <dbReference type="NCBI Taxonomy" id="2652274"/>
    <lineage>
        <taxon>Bacteria</taxon>
        <taxon>Bacillati</taxon>
        <taxon>Bacillota</taxon>
        <taxon>Clostridia</taxon>
        <taxon>Lachnospirales</taxon>
        <taxon>Lachnospiraceae</taxon>
        <taxon>Eisenbergiella</taxon>
    </lineage>
</organism>
<sequence>MYIGVTMLRYPEREVWKMTPYKINTLFGYHKEYNPQQFRHTNQAEPEGVDAIDIALGGF</sequence>
<dbReference type="AlphaFoldDB" id="A0A6N7W8T0"/>
<name>A0A6N7W8T0_9FIRM</name>
<proteinExistence type="predicted"/>
<dbReference type="Proteomes" id="UP000436047">
    <property type="component" value="Unassembled WGS sequence"/>
</dbReference>